<keyword evidence="7 12" id="KW-0874">Quinone</keyword>
<comment type="similarity">
    <text evidence="13">Belongs to the complex I 30 kDa subunit family.</text>
</comment>
<comment type="subunit">
    <text evidence="12">NDH-1 is composed of 14 different subunits. Subunits NuoB, C, D, E, F, and G constitute the peripheral sector of the complex.</text>
</comment>
<evidence type="ECO:0000256" key="4">
    <source>
        <dbReference type="ARBA" id="ARBA00009173"/>
    </source>
</evidence>
<evidence type="ECO:0000259" key="16">
    <source>
        <dbReference type="Pfam" id="PF00329"/>
    </source>
</evidence>
<dbReference type="Pfam" id="PF00329">
    <property type="entry name" value="Complex1_30kDa"/>
    <property type="match status" value="1"/>
</dbReference>
<dbReference type="AlphaFoldDB" id="A0A444JGA2"/>
<evidence type="ECO:0000313" key="19">
    <source>
        <dbReference type="Proteomes" id="UP000288892"/>
    </source>
</evidence>
<comment type="function">
    <text evidence="12">NDH-1 shuttles electrons from NADH, via FMN and iron-sulfur (Fe-S) centers, to quinones in the respiratory chain. The immediate electron acceptor for the enzyme in this species is believed to be ubiquinone. Couples the redox reaction to proton translocation (for every two electrons transferred, four hydrogen ions are translocated across the cytoplasmic membrane), and thus conserves the redox energy in a proton gradient.</text>
</comment>
<feature type="region of interest" description="Disordered" evidence="15">
    <location>
        <begin position="213"/>
        <end position="255"/>
    </location>
</feature>
<evidence type="ECO:0000259" key="17">
    <source>
        <dbReference type="Pfam" id="PF01058"/>
    </source>
</evidence>
<dbReference type="PANTHER" id="PTHR11995">
    <property type="entry name" value="NADH DEHYDROGENASE"/>
    <property type="match status" value="1"/>
</dbReference>
<keyword evidence="12" id="KW-0472">Membrane</keyword>
<comment type="subcellular location">
    <subcellularLocation>
        <location evidence="1">Cell inner membrane</location>
        <topology evidence="1">Peripheral membrane protein</topology>
        <orientation evidence="1">Cytoplasmic side</orientation>
    </subcellularLocation>
    <subcellularLocation>
        <location evidence="12">Cell membrane</location>
        <topology evidence="12">Peripheral membrane protein</topology>
        <orientation evidence="12">Cytoplasmic side</orientation>
    </subcellularLocation>
</comment>
<dbReference type="InterPro" id="IPR006138">
    <property type="entry name" value="NADH_UQ_OxRdtase_20Kd_su"/>
</dbReference>
<dbReference type="HAMAP" id="MF_01356">
    <property type="entry name" value="NDH1_NuoB"/>
    <property type="match status" value="1"/>
</dbReference>
<dbReference type="GO" id="GO:0051539">
    <property type="term" value="F:4 iron, 4 sulfur cluster binding"/>
    <property type="evidence" value="ECO:0007669"/>
    <property type="project" value="UniProtKB-KW"/>
</dbReference>
<dbReference type="GO" id="GO:0008137">
    <property type="term" value="F:NADH dehydrogenase (ubiquinone) activity"/>
    <property type="evidence" value="ECO:0007669"/>
    <property type="project" value="InterPro"/>
</dbReference>
<name>A0A444JGA2_9BACT</name>
<dbReference type="GO" id="GO:0005886">
    <property type="term" value="C:plasma membrane"/>
    <property type="evidence" value="ECO:0007669"/>
    <property type="project" value="UniProtKB-SubCell"/>
</dbReference>
<dbReference type="GO" id="GO:0009060">
    <property type="term" value="P:aerobic respiration"/>
    <property type="evidence" value="ECO:0007669"/>
    <property type="project" value="TreeGrafter"/>
</dbReference>
<evidence type="ECO:0000256" key="9">
    <source>
        <dbReference type="ARBA" id="ARBA00023027"/>
    </source>
</evidence>
<comment type="similarity">
    <text evidence="5">In the C-terminal section; belongs to the complex I 49 kDa subunit family.</text>
</comment>
<feature type="domain" description="NADH:ubiquinone oxidoreductase 30kDa subunit" evidence="16">
    <location>
        <begin position="299"/>
        <end position="415"/>
    </location>
</feature>
<dbReference type="FunFam" id="3.40.50.12280:FF:000002">
    <property type="entry name" value="NADH-quinone oxidoreductase subunit B"/>
    <property type="match status" value="1"/>
</dbReference>
<dbReference type="EC" id="7.1.1.-" evidence="12"/>
<keyword evidence="9 12" id="KW-0520">NAD</keyword>
<evidence type="ECO:0000256" key="6">
    <source>
        <dbReference type="ARBA" id="ARBA00022448"/>
    </source>
</evidence>
<dbReference type="InterPro" id="IPR006137">
    <property type="entry name" value="NADH_UbQ_OxRdtase-like_20kDa"/>
</dbReference>
<feature type="compositionally biased region" description="Basic and acidic residues" evidence="15">
    <location>
        <begin position="213"/>
        <end position="234"/>
    </location>
</feature>
<dbReference type="Gene3D" id="3.30.460.80">
    <property type="entry name" value="NADH:ubiquinone oxidoreductase, 30kDa subunit"/>
    <property type="match status" value="1"/>
</dbReference>
<dbReference type="GO" id="GO:0005506">
    <property type="term" value="F:iron ion binding"/>
    <property type="evidence" value="ECO:0007669"/>
    <property type="project" value="UniProtKB-UniRule"/>
</dbReference>
<evidence type="ECO:0000256" key="1">
    <source>
        <dbReference type="ARBA" id="ARBA00004515"/>
    </source>
</evidence>
<reference evidence="18 19" key="1">
    <citation type="submission" date="2017-01" db="EMBL/GenBank/DDBJ databases">
        <title>The cable genome- insights into the physiology and evolution of filamentous bacteria capable of sulfide oxidation via long distance electron transfer.</title>
        <authorList>
            <person name="Schreiber L."/>
            <person name="Bjerg J.T."/>
            <person name="Boggild A."/>
            <person name="Van De Vossenberg J."/>
            <person name="Meysman F."/>
            <person name="Nielsen L.P."/>
            <person name="Schramm A."/>
            <person name="Kjeldsen K.U."/>
        </authorList>
    </citation>
    <scope>NUCLEOTIDE SEQUENCE [LARGE SCALE GENOMIC DNA]</scope>
    <source>
        <strain evidence="18">A5</strain>
    </source>
</reference>
<dbReference type="InterPro" id="IPR037232">
    <property type="entry name" value="NADH_quin_OxRdtase_su_C/D-like"/>
</dbReference>
<dbReference type="InterPro" id="IPR001268">
    <property type="entry name" value="NADH_UbQ_OxRdtase_30kDa_su"/>
</dbReference>
<organism evidence="18 19">
    <name type="scientific">Candidatus Electrothrix marina</name>
    <dbReference type="NCBI Taxonomy" id="1859130"/>
    <lineage>
        <taxon>Bacteria</taxon>
        <taxon>Pseudomonadati</taxon>
        <taxon>Thermodesulfobacteriota</taxon>
        <taxon>Desulfobulbia</taxon>
        <taxon>Desulfobulbales</taxon>
        <taxon>Desulfobulbaceae</taxon>
        <taxon>Candidatus Electrothrix</taxon>
    </lineage>
</organism>
<gene>
    <name evidence="12" type="primary">nuoB</name>
    <name evidence="18" type="ORF">VU01_10389</name>
</gene>
<evidence type="ECO:0000256" key="2">
    <source>
        <dbReference type="ARBA" id="ARBA00006408"/>
    </source>
</evidence>
<dbReference type="Proteomes" id="UP000288892">
    <property type="component" value="Unassembled WGS sequence"/>
</dbReference>
<keyword evidence="12" id="KW-0411">Iron-sulfur</keyword>
<evidence type="ECO:0000256" key="10">
    <source>
        <dbReference type="ARBA" id="ARBA00025957"/>
    </source>
</evidence>
<keyword evidence="12" id="KW-0830">Ubiquinone</keyword>
<evidence type="ECO:0000256" key="14">
    <source>
        <dbReference type="RuleBase" id="RU003582"/>
    </source>
</evidence>
<dbReference type="NCBIfam" id="TIGR01957">
    <property type="entry name" value="nuoB_fam"/>
    <property type="match status" value="1"/>
</dbReference>
<evidence type="ECO:0000256" key="5">
    <source>
        <dbReference type="ARBA" id="ARBA00010019"/>
    </source>
</evidence>
<comment type="subunit">
    <text evidence="10">NDH-1 is composed of about 13 different subunits. Subunits NuoBCD, E, F, and G constitute the peripheral sector of the complex.</text>
</comment>
<feature type="binding site" evidence="12">
    <location>
        <position position="128"/>
    </location>
    <ligand>
        <name>[4Fe-4S] cluster</name>
        <dbReference type="ChEBI" id="CHEBI:49883"/>
    </ligand>
</feature>
<feature type="binding site" evidence="12">
    <location>
        <position position="63"/>
    </location>
    <ligand>
        <name>[4Fe-4S] cluster</name>
        <dbReference type="ChEBI" id="CHEBI:49883"/>
    </ligand>
</feature>
<dbReference type="GO" id="GO:0048038">
    <property type="term" value="F:quinone binding"/>
    <property type="evidence" value="ECO:0007669"/>
    <property type="project" value="UniProtKB-KW"/>
</dbReference>
<dbReference type="SUPFAM" id="SSF143243">
    <property type="entry name" value="Nqo5-like"/>
    <property type="match status" value="1"/>
</dbReference>
<evidence type="ECO:0000256" key="3">
    <source>
        <dbReference type="ARBA" id="ARBA00008265"/>
    </source>
</evidence>
<keyword evidence="12" id="KW-0004">4Fe-4S</keyword>
<dbReference type="Pfam" id="PF01058">
    <property type="entry name" value="Oxidored_q6"/>
    <property type="match status" value="1"/>
</dbReference>
<evidence type="ECO:0000256" key="8">
    <source>
        <dbReference type="ARBA" id="ARBA00022967"/>
    </source>
</evidence>
<keyword evidence="12" id="KW-0479">Metal-binding</keyword>
<comment type="catalytic activity">
    <reaction evidence="11 12 14">
        <text>a quinone + NADH + 5 H(+)(in) = a quinol + NAD(+) + 4 H(+)(out)</text>
        <dbReference type="Rhea" id="RHEA:57888"/>
        <dbReference type="ChEBI" id="CHEBI:15378"/>
        <dbReference type="ChEBI" id="CHEBI:24646"/>
        <dbReference type="ChEBI" id="CHEBI:57540"/>
        <dbReference type="ChEBI" id="CHEBI:57945"/>
        <dbReference type="ChEBI" id="CHEBI:132124"/>
    </reaction>
</comment>
<dbReference type="PROSITE" id="PS01150">
    <property type="entry name" value="COMPLEX1_20K"/>
    <property type="match status" value="1"/>
</dbReference>
<dbReference type="PANTHER" id="PTHR11995:SF14">
    <property type="entry name" value="NADH DEHYDROGENASE [UBIQUINONE] IRON-SULFUR PROTEIN 7, MITOCHONDRIAL"/>
    <property type="match status" value="1"/>
</dbReference>
<comment type="cofactor">
    <cofactor evidence="12">
        <name>[4Fe-4S] cluster</name>
        <dbReference type="ChEBI" id="CHEBI:49883"/>
    </cofactor>
    <text evidence="12">Binds 1 [4Fe-4S] cluster.</text>
</comment>
<keyword evidence="12" id="KW-0408">Iron</keyword>
<dbReference type="EMBL" id="MTKS01000038">
    <property type="protein sequence ID" value="RWX52124.1"/>
    <property type="molecule type" value="Genomic_DNA"/>
</dbReference>
<keyword evidence="6 12" id="KW-0813">Transport</keyword>
<dbReference type="NCBIfam" id="NF005012">
    <property type="entry name" value="PRK06411.1"/>
    <property type="match status" value="1"/>
</dbReference>
<dbReference type="Gene3D" id="3.40.50.12280">
    <property type="match status" value="1"/>
</dbReference>
<keyword evidence="18" id="KW-0560">Oxidoreductase</keyword>
<sequence length="425" mass="48267">MGVKIEGKQSVKTSAESSVFAHQAGKIAEKLPGGNQLARSVEMLVAWGRANSLWPLLYGTSCCAIEMMSTGAARHDWARFGAEVARASARQADLIILAGTVVEKMSENLITLYEQMPAPKYVIAMGSCAISGGPFYYDSYSVVKGADRIIPVDVYIPGCPPRPEALFYGIMQLQEKIKKEGREIPWEIGELVKSPSFDTFTETQQDWAALEEKKDQEMAEAREQFKKENPDYKPPRPARLKKEKLPSPSRTKPAHKGISNWTLLQTLQKKFPEITVHDHPDATPKEVAELGTDYVLDLVVPKEQYKEVVQYLKEDKDLSLEMFIQLTCVDWKEYFDIVVHLLSVKDGHKLFLRCRVDKKEDGAEISTISDLYAGADWHEREVYDMFGVRFTDHPDMRRIYLKNDFPGHPLCKDFEDPSRVIVRPY</sequence>
<keyword evidence="8 12" id="KW-1278">Translocase</keyword>
<dbReference type="GO" id="GO:0015990">
    <property type="term" value="P:electron transport coupled proton transport"/>
    <property type="evidence" value="ECO:0007669"/>
    <property type="project" value="TreeGrafter"/>
</dbReference>
<comment type="similarity">
    <text evidence="4 12">Belongs to the complex I 20 kDa subunit family.</text>
</comment>
<comment type="similarity">
    <text evidence="2">In the N-terminal section; belongs to the complex I 20 kDa subunit family.</text>
</comment>
<comment type="caution">
    <text evidence="18">The sequence shown here is derived from an EMBL/GenBank/DDBJ whole genome shotgun (WGS) entry which is preliminary data.</text>
</comment>
<evidence type="ECO:0000256" key="7">
    <source>
        <dbReference type="ARBA" id="ARBA00022719"/>
    </source>
</evidence>
<proteinExistence type="inferred from homology"/>
<feature type="domain" description="NADH:ubiquinone oxidoreductase-like 20kDa subunit" evidence="17">
    <location>
        <begin position="62"/>
        <end position="173"/>
    </location>
</feature>
<feature type="binding site" evidence="12">
    <location>
        <position position="62"/>
    </location>
    <ligand>
        <name>[4Fe-4S] cluster</name>
        <dbReference type="ChEBI" id="CHEBI:49883"/>
    </ligand>
</feature>
<protein>
    <recommendedName>
        <fullName evidence="12">NADH-quinone oxidoreductase subunit B</fullName>
        <ecNumber evidence="12">7.1.1.-</ecNumber>
    </recommendedName>
    <alternativeName>
        <fullName evidence="12">NADH dehydrogenase I subunit B</fullName>
    </alternativeName>
    <alternativeName>
        <fullName evidence="12">NDH-1 subunit B</fullName>
    </alternativeName>
</protein>
<dbReference type="SUPFAM" id="SSF56770">
    <property type="entry name" value="HydA/Nqo6-like"/>
    <property type="match status" value="1"/>
</dbReference>
<dbReference type="PROSITE" id="PS00542">
    <property type="entry name" value="COMPLEX1_30K"/>
    <property type="match status" value="1"/>
</dbReference>
<dbReference type="InterPro" id="IPR020396">
    <property type="entry name" value="NADH_UbQ_OxRdtase_CS"/>
</dbReference>
<keyword evidence="12" id="KW-1003">Cell membrane</keyword>
<keyword evidence="19" id="KW-1185">Reference proteome</keyword>
<dbReference type="GO" id="GO:0050136">
    <property type="term" value="F:NADH dehydrogenase (quinone) (non-electrogenic) activity"/>
    <property type="evidence" value="ECO:0007669"/>
    <property type="project" value="UniProtKB-UniRule"/>
</dbReference>
<dbReference type="GO" id="GO:0045271">
    <property type="term" value="C:respiratory chain complex I"/>
    <property type="evidence" value="ECO:0007669"/>
    <property type="project" value="TreeGrafter"/>
</dbReference>
<evidence type="ECO:0000256" key="13">
    <source>
        <dbReference type="RuleBase" id="RU003456"/>
    </source>
</evidence>
<evidence type="ECO:0000256" key="12">
    <source>
        <dbReference type="HAMAP-Rule" id="MF_01356"/>
    </source>
</evidence>
<accession>A0A444JGA2</accession>
<feature type="binding site" evidence="12">
    <location>
        <position position="159"/>
    </location>
    <ligand>
        <name>[4Fe-4S] cluster</name>
        <dbReference type="ChEBI" id="CHEBI:49883"/>
    </ligand>
</feature>
<evidence type="ECO:0000256" key="11">
    <source>
        <dbReference type="ARBA" id="ARBA00047712"/>
    </source>
</evidence>
<evidence type="ECO:0000313" key="18">
    <source>
        <dbReference type="EMBL" id="RWX52124.1"/>
    </source>
</evidence>
<comment type="similarity">
    <text evidence="3">In the central section; belongs to the complex I 30 kDa subunit family.</text>
</comment>
<evidence type="ECO:0000256" key="15">
    <source>
        <dbReference type="SAM" id="MobiDB-lite"/>
    </source>
</evidence>